<reference evidence="4 5" key="1">
    <citation type="submission" date="2019-10" db="EMBL/GenBank/DDBJ databases">
        <authorList>
            <person name="Dong K."/>
        </authorList>
    </citation>
    <scope>NUCLEOTIDE SEQUENCE [LARGE SCALE GENOMIC DNA]</scope>
    <source>
        <strain evidence="5">dk4302</strain>
    </source>
</reference>
<dbReference type="AlphaFoldDB" id="A0A5Q0QG44"/>
<keyword evidence="1" id="KW-1133">Transmembrane helix</keyword>
<dbReference type="Pfam" id="PF04773">
    <property type="entry name" value="FecR"/>
    <property type="match status" value="1"/>
</dbReference>
<dbReference type="RefSeq" id="WP_153512819.1">
    <property type="nucleotide sequence ID" value="NZ_CP045652.1"/>
</dbReference>
<keyword evidence="1" id="KW-0472">Membrane</keyword>
<dbReference type="Gene3D" id="2.60.120.1440">
    <property type="match status" value="1"/>
</dbReference>
<evidence type="ECO:0000256" key="1">
    <source>
        <dbReference type="SAM" id="Phobius"/>
    </source>
</evidence>
<feature type="domain" description="FecR protein" evidence="2">
    <location>
        <begin position="182"/>
        <end position="275"/>
    </location>
</feature>
<dbReference type="InterPro" id="IPR012373">
    <property type="entry name" value="Ferrdict_sens_TM"/>
</dbReference>
<keyword evidence="5" id="KW-1185">Reference proteome</keyword>
<organism evidence="4 5">
    <name type="scientific">Sphingobacterium zhuxiongii</name>
    <dbReference type="NCBI Taxonomy" id="2662364"/>
    <lineage>
        <taxon>Bacteria</taxon>
        <taxon>Pseudomonadati</taxon>
        <taxon>Bacteroidota</taxon>
        <taxon>Sphingobacteriia</taxon>
        <taxon>Sphingobacteriales</taxon>
        <taxon>Sphingobacteriaceae</taxon>
        <taxon>Sphingobacterium</taxon>
    </lineage>
</organism>
<dbReference type="PANTHER" id="PTHR30273:SF2">
    <property type="entry name" value="PROTEIN FECR"/>
    <property type="match status" value="1"/>
</dbReference>
<evidence type="ECO:0000313" key="4">
    <source>
        <dbReference type="EMBL" id="QGA27991.1"/>
    </source>
</evidence>
<dbReference type="Pfam" id="PF16344">
    <property type="entry name" value="FecR_C"/>
    <property type="match status" value="1"/>
</dbReference>
<protein>
    <submittedName>
        <fullName evidence="4">DUF4974 domain-containing protein</fullName>
    </submittedName>
</protein>
<evidence type="ECO:0000313" key="5">
    <source>
        <dbReference type="Proteomes" id="UP000326921"/>
    </source>
</evidence>
<name>A0A5Q0QG44_9SPHI</name>
<dbReference type="EMBL" id="CP045652">
    <property type="protein sequence ID" value="QGA27991.1"/>
    <property type="molecule type" value="Genomic_DNA"/>
</dbReference>
<dbReference type="InterPro" id="IPR006860">
    <property type="entry name" value="FecR"/>
</dbReference>
<feature type="transmembrane region" description="Helical" evidence="1">
    <location>
        <begin position="87"/>
        <end position="108"/>
    </location>
</feature>
<dbReference type="Gene3D" id="3.55.50.30">
    <property type="match status" value="1"/>
</dbReference>
<evidence type="ECO:0000259" key="3">
    <source>
        <dbReference type="Pfam" id="PF16344"/>
    </source>
</evidence>
<dbReference type="PANTHER" id="PTHR30273">
    <property type="entry name" value="PERIPLASMIC SIGNAL SENSOR AND SIGMA FACTOR ACTIVATOR FECR-RELATED"/>
    <property type="match status" value="1"/>
</dbReference>
<gene>
    <name evidence="4" type="ORF">GFH32_17375</name>
</gene>
<dbReference type="GO" id="GO:0016989">
    <property type="term" value="F:sigma factor antagonist activity"/>
    <property type="evidence" value="ECO:0007669"/>
    <property type="project" value="TreeGrafter"/>
</dbReference>
<evidence type="ECO:0000259" key="2">
    <source>
        <dbReference type="Pfam" id="PF04773"/>
    </source>
</evidence>
<proteinExistence type="predicted"/>
<dbReference type="Proteomes" id="UP000326921">
    <property type="component" value="Chromosome"/>
</dbReference>
<dbReference type="KEGG" id="sphe:GFH32_17375"/>
<dbReference type="InterPro" id="IPR032508">
    <property type="entry name" value="FecR_C"/>
</dbReference>
<sequence length="385" mass="43839">MNQEQFRITELVTRFLTDELSNDELAELERFRERYASLDKWLDEKDLRLSEIAQRMPIYDEVSKESQWSLILEKQQAKKKGIKTFRFRWWAIAASIVLIGSFSTFVFINKADKHEKKQLAKEIRPIVPGEDKAILTLSDGRIVDLTNIAADSLTDGDIKLSLNGAALDYQKMHNVSDEHHQLKVPVGGSFKLILADGTKVWLNSDSELDFPAAFPGNERKVRMKGEAYFEIAKDKSKPFRVEVEGTQVEALGTAFNINTHLYKDRIKTILTEGKIKVRSNGNVQEVVPGYSVITGNGQIVMKEADTEEALAWKDGYFYFDSKGLKEVLEEVARWYDVDLKIQSTLTNKRFKGGIKKSASIKMVCSVLSDLTGYQIEIKDRTLLIK</sequence>
<keyword evidence="1" id="KW-0812">Transmembrane</keyword>
<dbReference type="PIRSF" id="PIRSF018266">
    <property type="entry name" value="FecR"/>
    <property type="match status" value="1"/>
</dbReference>
<feature type="domain" description="Protein FecR C-terminal" evidence="3">
    <location>
        <begin position="316"/>
        <end position="384"/>
    </location>
</feature>
<accession>A0A5Q0QG44</accession>